<feature type="region of interest" description="Disordered" evidence="1">
    <location>
        <begin position="349"/>
        <end position="396"/>
    </location>
</feature>
<dbReference type="PANTHER" id="PTHR23105">
    <property type="entry name" value="RIBOSOMAL PROTEIN L7AE FAMILY MEMBER"/>
    <property type="match status" value="1"/>
</dbReference>
<organism evidence="2 3">
    <name type="scientific">Zopfia rhizophila CBS 207.26</name>
    <dbReference type="NCBI Taxonomy" id="1314779"/>
    <lineage>
        <taxon>Eukaryota</taxon>
        <taxon>Fungi</taxon>
        <taxon>Dikarya</taxon>
        <taxon>Ascomycota</taxon>
        <taxon>Pezizomycotina</taxon>
        <taxon>Dothideomycetes</taxon>
        <taxon>Dothideomycetes incertae sedis</taxon>
        <taxon>Zopfiaceae</taxon>
        <taxon>Zopfia</taxon>
    </lineage>
</organism>
<dbReference type="Proteomes" id="UP000800200">
    <property type="component" value="Unassembled WGS sequence"/>
</dbReference>
<evidence type="ECO:0000313" key="3">
    <source>
        <dbReference type="Proteomes" id="UP000800200"/>
    </source>
</evidence>
<keyword evidence="2" id="KW-0689">Ribosomal protein</keyword>
<dbReference type="Pfam" id="PF00687">
    <property type="entry name" value="Ribosomal_L1"/>
    <property type="match status" value="1"/>
</dbReference>
<gene>
    <name evidence="2" type="ORF">K469DRAFT_552990</name>
</gene>
<dbReference type="AlphaFoldDB" id="A0A6A6EM76"/>
<proteinExistence type="predicted"/>
<feature type="compositionally biased region" description="Basic residues" evidence="1">
    <location>
        <begin position="349"/>
        <end position="358"/>
    </location>
</feature>
<feature type="region of interest" description="Disordered" evidence="1">
    <location>
        <begin position="38"/>
        <end position="66"/>
    </location>
</feature>
<keyword evidence="3" id="KW-1185">Reference proteome</keyword>
<dbReference type="GO" id="GO:0005840">
    <property type="term" value="C:ribosome"/>
    <property type="evidence" value="ECO:0007669"/>
    <property type="project" value="UniProtKB-KW"/>
</dbReference>
<dbReference type="GO" id="GO:0003723">
    <property type="term" value="F:RNA binding"/>
    <property type="evidence" value="ECO:0007669"/>
    <property type="project" value="InterPro"/>
</dbReference>
<reference evidence="2" key="1">
    <citation type="journal article" date="2020" name="Stud. Mycol.">
        <title>101 Dothideomycetes genomes: a test case for predicting lifestyles and emergence of pathogens.</title>
        <authorList>
            <person name="Haridas S."/>
            <person name="Albert R."/>
            <person name="Binder M."/>
            <person name="Bloem J."/>
            <person name="Labutti K."/>
            <person name="Salamov A."/>
            <person name="Andreopoulos B."/>
            <person name="Baker S."/>
            <person name="Barry K."/>
            <person name="Bills G."/>
            <person name="Bluhm B."/>
            <person name="Cannon C."/>
            <person name="Castanera R."/>
            <person name="Culley D."/>
            <person name="Daum C."/>
            <person name="Ezra D."/>
            <person name="Gonzalez J."/>
            <person name="Henrissat B."/>
            <person name="Kuo A."/>
            <person name="Liang C."/>
            <person name="Lipzen A."/>
            <person name="Lutzoni F."/>
            <person name="Magnuson J."/>
            <person name="Mondo S."/>
            <person name="Nolan M."/>
            <person name="Ohm R."/>
            <person name="Pangilinan J."/>
            <person name="Park H.-J."/>
            <person name="Ramirez L."/>
            <person name="Alfaro M."/>
            <person name="Sun H."/>
            <person name="Tritt A."/>
            <person name="Yoshinaga Y."/>
            <person name="Zwiers L.-H."/>
            <person name="Turgeon B."/>
            <person name="Goodwin S."/>
            <person name="Spatafora J."/>
            <person name="Crous P."/>
            <person name="Grigoriev I."/>
        </authorList>
    </citation>
    <scope>NUCLEOTIDE SEQUENCE</scope>
    <source>
        <strain evidence="2">CBS 207.26</strain>
    </source>
</reference>
<dbReference type="InterPro" id="IPR023674">
    <property type="entry name" value="Ribosomal_uL1-like"/>
</dbReference>
<dbReference type="OrthoDB" id="10251727at2759"/>
<sequence length="396" mass="44238">MAKLEMVLTTKVANGSPYRLDPEQVERAATALVSHMKKHKKQKEQAASKKNLLVDGDASEDDSKQDDSPIYLTLATKKHIQDQNRLKPNKITLVHPIINSKDIQICLITADPQRAYKNLVADPAFPEKLQAKIGRVIGLQKLKAKYKTYESRRQLLAEYDIFLADSRIIKSLPQALGKIFYSGAGKRPIPVNLAAGTKKQKDDSSKKKDANDKTVGTPQAVAREIEIALKSTLVNLSASANTTIKVGRDSMKPRQIMENVGAVVSVLTNKFVPQGWRGIRGLHIKGPNSMALPIWLADELWADEEQVLDEKWKVAVKDGKSNITEKKRKWEAWEDELMDEDEIAERRANMKKLKKSKSKSVGNSTSNEEGAISKERRKKLKDSALKSVQAPLIDSE</sequence>
<keyword evidence="2" id="KW-0687">Ribonucleoprotein</keyword>
<feature type="region of interest" description="Disordered" evidence="1">
    <location>
        <begin position="194"/>
        <end position="216"/>
    </location>
</feature>
<dbReference type="EMBL" id="ML994614">
    <property type="protein sequence ID" value="KAF2193297.1"/>
    <property type="molecule type" value="Genomic_DNA"/>
</dbReference>
<evidence type="ECO:0000256" key="1">
    <source>
        <dbReference type="SAM" id="MobiDB-lite"/>
    </source>
</evidence>
<name>A0A6A6EM76_9PEZI</name>
<dbReference type="InterPro" id="IPR016095">
    <property type="entry name" value="Ribosomal_uL1_3-a/b-sand"/>
</dbReference>
<dbReference type="InterPro" id="IPR028364">
    <property type="entry name" value="Ribosomal_uL1/biogenesis"/>
</dbReference>
<dbReference type="CDD" id="cd00403">
    <property type="entry name" value="Ribosomal_L1"/>
    <property type="match status" value="1"/>
</dbReference>
<dbReference type="InterPro" id="IPR050257">
    <property type="entry name" value="eL8/uL1-like"/>
</dbReference>
<feature type="compositionally biased region" description="Basic and acidic residues" evidence="1">
    <location>
        <begin position="199"/>
        <end position="212"/>
    </location>
</feature>
<evidence type="ECO:0000313" key="2">
    <source>
        <dbReference type="EMBL" id="KAF2193297.1"/>
    </source>
</evidence>
<accession>A0A6A6EM76</accession>
<dbReference type="Gene3D" id="3.40.50.790">
    <property type="match status" value="1"/>
</dbReference>
<dbReference type="SUPFAM" id="SSF56808">
    <property type="entry name" value="Ribosomal protein L1"/>
    <property type="match status" value="1"/>
</dbReference>
<protein>
    <submittedName>
        <fullName evidence="2">Ribosomal protein L1</fullName>
    </submittedName>
</protein>